<keyword evidence="3" id="KW-1185">Reference proteome</keyword>
<dbReference type="SUPFAM" id="SSF160631">
    <property type="entry name" value="SMI1/KNR4-like"/>
    <property type="match status" value="1"/>
</dbReference>
<dbReference type="InterPro" id="IPR018958">
    <property type="entry name" value="Knr4/Smi1-like_dom"/>
</dbReference>
<sequence>MKEVEKLLKKAEIIQNDLVTNIKIASVEKIINTKIPEFYLNFLQKSNGFVTINSKKIFQEIPKNRIDYFGTFDSISNLSSNYNNLRTISEEFDISINTKDLLIIGTTMNGVASIAIGISETNKGHIYWLDGSDLDDIIFIKIADSLHEFIELL</sequence>
<gene>
    <name evidence="2" type="ORF">QM524_02435</name>
</gene>
<name>A0ABT6Y3D6_9BACT</name>
<comment type="caution">
    <text evidence="2">The sequence shown here is derived from an EMBL/GenBank/DDBJ whole genome shotgun (WGS) entry which is preliminary data.</text>
</comment>
<dbReference type="Pfam" id="PF09346">
    <property type="entry name" value="SMI1_KNR4"/>
    <property type="match status" value="1"/>
</dbReference>
<accession>A0ABT6Y3D6</accession>
<dbReference type="Proteomes" id="UP001236507">
    <property type="component" value="Unassembled WGS sequence"/>
</dbReference>
<organism evidence="2 3">
    <name type="scientific">Flectobacillus roseus</name>
    <dbReference type="NCBI Taxonomy" id="502259"/>
    <lineage>
        <taxon>Bacteria</taxon>
        <taxon>Pseudomonadati</taxon>
        <taxon>Bacteroidota</taxon>
        <taxon>Cytophagia</taxon>
        <taxon>Cytophagales</taxon>
        <taxon>Flectobacillaceae</taxon>
        <taxon>Flectobacillus</taxon>
    </lineage>
</organism>
<dbReference type="EMBL" id="JASHIF010000002">
    <property type="protein sequence ID" value="MDI9858057.1"/>
    <property type="molecule type" value="Genomic_DNA"/>
</dbReference>
<dbReference type="InterPro" id="IPR037883">
    <property type="entry name" value="Knr4/Smi1-like_sf"/>
</dbReference>
<evidence type="ECO:0000313" key="2">
    <source>
        <dbReference type="EMBL" id="MDI9858057.1"/>
    </source>
</evidence>
<dbReference type="Gene3D" id="3.40.1580.10">
    <property type="entry name" value="SMI1/KNR4-like"/>
    <property type="match status" value="1"/>
</dbReference>
<feature type="domain" description="Knr4/Smi1-like" evidence="1">
    <location>
        <begin position="19"/>
        <end position="151"/>
    </location>
</feature>
<proteinExistence type="predicted"/>
<evidence type="ECO:0000313" key="3">
    <source>
        <dbReference type="Proteomes" id="UP001236507"/>
    </source>
</evidence>
<evidence type="ECO:0000259" key="1">
    <source>
        <dbReference type="Pfam" id="PF09346"/>
    </source>
</evidence>
<protein>
    <submittedName>
        <fullName evidence="2">SMI1/KNR4 family protein</fullName>
    </submittedName>
</protein>
<dbReference type="RefSeq" id="WP_283343322.1">
    <property type="nucleotide sequence ID" value="NZ_JASHIF010000002.1"/>
</dbReference>
<reference evidence="2 3" key="1">
    <citation type="submission" date="2023-05" db="EMBL/GenBank/DDBJ databases">
        <title>Novel species of genus Flectobacillus isolated from stream in China.</title>
        <authorList>
            <person name="Lu H."/>
        </authorList>
    </citation>
    <scope>NUCLEOTIDE SEQUENCE [LARGE SCALE GENOMIC DNA]</scope>
    <source>
        <strain evidence="2 3">KCTC 42575</strain>
    </source>
</reference>